<dbReference type="Pfam" id="PF10282">
    <property type="entry name" value="Lactonase"/>
    <property type="match status" value="1"/>
</dbReference>
<dbReference type="GO" id="GO:0005829">
    <property type="term" value="C:cytosol"/>
    <property type="evidence" value="ECO:0007669"/>
    <property type="project" value="TreeGrafter"/>
</dbReference>
<evidence type="ECO:0000313" key="3">
    <source>
        <dbReference type="Proteomes" id="UP000556084"/>
    </source>
</evidence>
<dbReference type="RefSeq" id="WP_184349164.1">
    <property type="nucleotide sequence ID" value="NZ_JACHJH010000003.1"/>
</dbReference>
<dbReference type="Gene3D" id="2.130.10.10">
    <property type="entry name" value="YVTN repeat-like/Quinoprotein amine dehydrogenase"/>
    <property type="match status" value="1"/>
</dbReference>
<keyword evidence="3" id="KW-1185">Reference proteome</keyword>
<comment type="similarity">
    <text evidence="1">Belongs to the cycloisomerase 2 family.</text>
</comment>
<dbReference type="InterPro" id="IPR050282">
    <property type="entry name" value="Cycloisomerase_2"/>
</dbReference>
<proteinExistence type="inferred from homology"/>
<name>A0A7W7PLC3_9ACTN</name>
<evidence type="ECO:0000256" key="1">
    <source>
        <dbReference type="ARBA" id="ARBA00005564"/>
    </source>
</evidence>
<gene>
    <name evidence="2" type="ORF">FHS39_002314</name>
</gene>
<accession>A0A7W7PLC3</accession>
<evidence type="ECO:0000313" key="2">
    <source>
        <dbReference type="EMBL" id="MBB4893283.1"/>
    </source>
</evidence>
<sequence length="347" mass="35969">MRQRGCLAYIGSFTEAGGHGLTVAEVDGETGALTPVHTIGELANPSFLALSPDGDVLYAVSETDEGAAAAFSLADPARPRLLGPPVPVHGRGPTHVAYAGGHLFTANYGSGSVSVLPVLPGGGLGAPPVVFPHHGKGPVADRQDGPHAHAVVPDPSGRWVLSADLGTDSVWSYALSPAAGAPRAHGQTPLRPGSGPRHLAFHPRGDRAYVLNELESTVTVCRWDAEAGVLETVGETRVLPAGVEQANYPSEPVVSADGRFLWAANRGHDSIATLALDASGDNLELRNTVRCGGSWPRDLTAHPDGRMLYAANERSGDVTWFAVDAETGIPRRAGSVAMPAVSCMVFG</sequence>
<protein>
    <submittedName>
        <fullName evidence="2">6-phosphogluconolactonase (Cycloisomerase 2 family)</fullName>
    </submittedName>
</protein>
<comment type="caution">
    <text evidence="2">The sequence shown here is derived from an EMBL/GenBank/DDBJ whole genome shotgun (WGS) entry which is preliminary data.</text>
</comment>
<dbReference type="PANTHER" id="PTHR30344">
    <property type="entry name" value="6-PHOSPHOGLUCONOLACTONASE-RELATED"/>
    <property type="match status" value="1"/>
</dbReference>
<dbReference type="InterPro" id="IPR011048">
    <property type="entry name" value="Haem_d1_sf"/>
</dbReference>
<dbReference type="InterPro" id="IPR019405">
    <property type="entry name" value="Lactonase_7-beta_prop"/>
</dbReference>
<dbReference type="GO" id="GO:0016853">
    <property type="term" value="F:isomerase activity"/>
    <property type="evidence" value="ECO:0007669"/>
    <property type="project" value="UniProtKB-KW"/>
</dbReference>
<reference evidence="2 3" key="1">
    <citation type="submission" date="2020-08" db="EMBL/GenBank/DDBJ databases">
        <title>Genomic Encyclopedia of Type Strains, Phase III (KMG-III): the genomes of soil and plant-associated and newly described type strains.</title>
        <authorList>
            <person name="Whitman W."/>
        </authorList>
    </citation>
    <scope>NUCLEOTIDE SEQUENCE [LARGE SCALE GENOMIC DNA]</scope>
    <source>
        <strain evidence="2 3">CECT 3266</strain>
    </source>
</reference>
<keyword evidence="2" id="KW-0413">Isomerase</keyword>
<dbReference type="AlphaFoldDB" id="A0A7W7PLC3"/>
<dbReference type="GO" id="GO:0017057">
    <property type="term" value="F:6-phosphogluconolactonase activity"/>
    <property type="evidence" value="ECO:0007669"/>
    <property type="project" value="TreeGrafter"/>
</dbReference>
<dbReference type="Proteomes" id="UP000556084">
    <property type="component" value="Unassembled WGS sequence"/>
</dbReference>
<dbReference type="InterPro" id="IPR015943">
    <property type="entry name" value="WD40/YVTN_repeat-like_dom_sf"/>
</dbReference>
<dbReference type="PANTHER" id="PTHR30344:SF1">
    <property type="entry name" value="6-PHOSPHOGLUCONOLACTONASE"/>
    <property type="match status" value="1"/>
</dbReference>
<dbReference type="EMBL" id="JACHJH010000003">
    <property type="protein sequence ID" value="MBB4893283.1"/>
    <property type="molecule type" value="Genomic_DNA"/>
</dbReference>
<dbReference type="SUPFAM" id="SSF51004">
    <property type="entry name" value="C-terminal (heme d1) domain of cytochrome cd1-nitrite reductase"/>
    <property type="match status" value="1"/>
</dbReference>
<organism evidence="2 3">
    <name type="scientific">Streptomyces olivoverticillatus</name>
    <dbReference type="NCBI Taxonomy" id="66427"/>
    <lineage>
        <taxon>Bacteria</taxon>
        <taxon>Bacillati</taxon>
        <taxon>Actinomycetota</taxon>
        <taxon>Actinomycetes</taxon>
        <taxon>Kitasatosporales</taxon>
        <taxon>Streptomycetaceae</taxon>
        <taxon>Streptomyces</taxon>
    </lineage>
</organism>